<dbReference type="Proteomes" id="UP001159364">
    <property type="component" value="Linkage Group LG08"/>
</dbReference>
<evidence type="ECO:0000313" key="1">
    <source>
        <dbReference type="EMBL" id="KAJ8900636.1"/>
    </source>
</evidence>
<dbReference type="AlphaFoldDB" id="A0AAV8UDX8"/>
<gene>
    <name evidence="1" type="ORF">K2173_025413</name>
</gene>
<protein>
    <submittedName>
        <fullName evidence="1">Uncharacterized protein</fullName>
    </submittedName>
</protein>
<proteinExistence type="predicted"/>
<reference evidence="1 2" key="1">
    <citation type="submission" date="2021-09" db="EMBL/GenBank/DDBJ databases">
        <title>Genomic insights and catalytic innovation underlie evolution of tropane alkaloids biosynthesis.</title>
        <authorList>
            <person name="Wang Y.-J."/>
            <person name="Tian T."/>
            <person name="Huang J.-P."/>
            <person name="Huang S.-X."/>
        </authorList>
    </citation>
    <scope>NUCLEOTIDE SEQUENCE [LARGE SCALE GENOMIC DNA]</scope>
    <source>
        <strain evidence="1">KIB-2018</strain>
        <tissue evidence="1">Leaf</tissue>
    </source>
</reference>
<keyword evidence="2" id="KW-1185">Reference proteome</keyword>
<sequence length="146" mass="16039">MVVPLQSLTVYRISSCCPISSSIVFVLRHLVISLLLPGRSLHLSIFSSLTEIADKHKEESVLVDGNIYGREEPGKSSSRTGEDRQDPLILHVVIGGELSRRASSWMVGIPVSSNKYTTMDGCPHCTVLKIRILQGSIPQEKLILIS</sequence>
<accession>A0AAV8UDX8</accession>
<name>A0AAV8UDX8_9ROSI</name>
<evidence type="ECO:0000313" key="2">
    <source>
        <dbReference type="Proteomes" id="UP001159364"/>
    </source>
</evidence>
<organism evidence="1 2">
    <name type="scientific">Erythroxylum novogranatense</name>
    <dbReference type="NCBI Taxonomy" id="1862640"/>
    <lineage>
        <taxon>Eukaryota</taxon>
        <taxon>Viridiplantae</taxon>
        <taxon>Streptophyta</taxon>
        <taxon>Embryophyta</taxon>
        <taxon>Tracheophyta</taxon>
        <taxon>Spermatophyta</taxon>
        <taxon>Magnoliopsida</taxon>
        <taxon>eudicotyledons</taxon>
        <taxon>Gunneridae</taxon>
        <taxon>Pentapetalae</taxon>
        <taxon>rosids</taxon>
        <taxon>fabids</taxon>
        <taxon>Malpighiales</taxon>
        <taxon>Erythroxylaceae</taxon>
        <taxon>Erythroxylum</taxon>
    </lineage>
</organism>
<comment type="caution">
    <text evidence="1">The sequence shown here is derived from an EMBL/GenBank/DDBJ whole genome shotgun (WGS) entry which is preliminary data.</text>
</comment>
<dbReference type="EMBL" id="JAIWQS010000008">
    <property type="protein sequence ID" value="KAJ8900636.1"/>
    <property type="molecule type" value="Genomic_DNA"/>
</dbReference>